<dbReference type="KEGG" id="aplc:110980451"/>
<dbReference type="OrthoDB" id="10328822at2759"/>
<name>A0A8B7YHU8_ACAPL</name>
<evidence type="ECO:0000313" key="2">
    <source>
        <dbReference type="Proteomes" id="UP000694845"/>
    </source>
</evidence>
<gene>
    <name evidence="3" type="primary">LOC110980451</name>
</gene>
<proteinExistence type="predicted"/>
<dbReference type="Proteomes" id="UP000694845">
    <property type="component" value="Unplaced"/>
</dbReference>
<evidence type="ECO:0000313" key="3">
    <source>
        <dbReference type="RefSeq" id="XP_022092834.1"/>
    </source>
</evidence>
<feature type="region of interest" description="Disordered" evidence="1">
    <location>
        <begin position="230"/>
        <end position="250"/>
    </location>
</feature>
<dbReference type="RefSeq" id="XP_022092834.1">
    <property type="nucleotide sequence ID" value="XM_022237142.1"/>
</dbReference>
<organism evidence="2 3">
    <name type="scientific">Acanthaster planci</name>
    <name type="common">Crown-of-thorns starfish</name>
    <dbReference type="NCBI Taxonomy" id="133434"/>
    <lineage>
        <taxon>Eukaryota</taxon>
        <taxon>Metazoa</taxon>
        <taxon>Echinodermata</taxon>
        <taxon>Eleutherozoa</taxon>
        <taxon>Asterozoa</taxon>
        <taxon>Asteroidea</taxon>
        <taxon>Valvatacea</taxon>
        <taxon>Valvatida</taxon>
        <taxon>Acanthasteridae</taxon>
        <taxon>Acanthaster</taxon>
    </lineage>
</organism>
<evidence type="ECO:0000256" key="1">
    <source>
        <dbReference type="SAM" id="MobiDB-lite"/>
    </source>
</evidence>
<accession>A0A8B7YHU8</accession>
<keyword evidence="2" id="KW-1185">Reference proteome</keyword>
<dbReference type="OMA" id="FLPEIVM"/>
<dbReference type="GeneID" id="110980451"/>
<protein>
    <submittedName>
        <fullName evidence="3">Uncharacterized protein LOC110980451</fullName>
    </submittedName>
</protein>
<sequence length="289" mass="33749">MMPMPPMLAYPQRATPRKKSTKWHGALPVSAIEKVLAQDNRFADSLLTEKLKRIRTDRYRAQRLLDWQEQSFVLRQAIKETELREMGIPHTSFLPEIVMKMTEPDVRARRPFGRVRRSVTEEELKADKTSKAPPFLNDLQTRDSRRTVTTVKSDPFLEDANNKDIFTRLHGIDLPLYGPQSDAKREKREREFVHYLQRQQTKAKVTLDPRFRKLEQSLIRDETNLLVKLPRGDQKLSPTSNKNNNDDEQLVHNDLRVVTKSAKVIHKVQTELARKPKSVFAKSVWIDFS</sequence>
<reference evidence="3" key="1">
    <citation type="submission" date="2025-08" db="UniProtKB">
        <authorList>
            <consortium name="RefSeq"/>
        </authorList>
    </citation>
    <scope>IDENTIFICATION</scope>
</reference>
<dbReference type="AlphaFoldDB" id="A0A8B7YHU8"/>